<evidence type="ECO:0000313" key="8">
    <source>
        <dbReference type="EMBL" id="EGG16741.1"/>
    </source>
</evidence>
<dbReference type="OrthoDB" id="3318at2759"/>
<dbReference type="GO" id="GO:0046872">
    <property type="term" value="F:metal ion binding"/>
    <property type="evidence" value="ECO:0007669"/>
    <property type="project" value="UniProtKB-KW"/>
</dbReference>
<proteinExistence type="predicted"/>
<dbReference type="EMBL" id="GL883021">
    <property type="protein sequence ID" value="EGG16741.1"/>
    <property type="molecule type" value="Genomic_DNA"/>
</dbReference>
<dbReference type="AlphaFoldDB" id="F4Q2W5"/>
<keyword evidence="5" id="KW-0479">Metal-binding</keyword>
<dbReference type="GO" id="GO:0009847">
    <property type="term" value="P:spore germination"/>
    <property type="evidence" value="ECO:0007669"/>
    <property type="project" value="EnsemblProtists"/>
</dbReference>
<protein>
    <submittedName>
        <fullName evidence="8">Golgi reassembly stacking protein</fullName>
    </submittedName>
</protein>
<dbReference type="PANTHER" id="PTHR12893">
    <property type="entry name" value="GOLGI REASSEMBLY STACKING PROTEIN GRASP"/>
    <property type="match status" value="1"/>
</dbReference>
<evidence type="ECO:0000256" key="4">
    <source>
        <dbReference type="ARBA" id="ARBA00023136"/>
    </source>
</evidence>
<reference evidence="9" key="1">
    <citation type="journal article" date="2011" name="Genome Res.">
        <title>Phylogeny-wide analysis of social amoeba genomes highlights ancient origins for complex intercellular communication.</title>
        <authorList>
            <person name="Heidel A.J."/>
            <person name="Lawal H.M."/>
            <person name="Felder M."/>
            <person name="Schilde C."/>
            <person name="Helps N.R."/>
            <person name="Tunggal B."/>
            <person name="Rivero F."/>
            <person name="John U."/>
            <person name="Schleicher M."/>
            <person name="Eichinger L."/>
            <person name="Platzer M."/>
            <person name="Noegel A.A."/>
            <person name="Schaap P."/>
            <person name="Gloeckner G."/>
        </authorList>
    </citation>
    <scope>NUCLEOTIDE SEQUENCE [LARGE SCALE GENOMIC DNA]</scope>
    <source>
        <strain evidence="9">SH3</strain>
    </source>
</reference>
<feature type="domain" description="PDZ GRASP-type" evidence="7">
    <location>
        <begin position="48"/>
        <end position="137"/>
    </location>
</feature>
<feature type="binding site" evidence="5">
    <location>
        <position position="51"/>
    </location>
    <ligand>
        <name>Zn(2+)</name>
        <dbReference type="ChEBI" id="CHEBI:29105"/>
    </ligand>
</feature>
<feature type="domain" description="PDZ GRASP-type" evidence="7">
    <location>
        <begin position="143"/>
        <end position="232"/>
    </location>
</feature>
<keyword evidence="3" id="KW-0333">Golgi apparatus</keyword>
<dbReference type="PROSITE" id="PS51865">
    <property type="entry name" value="PDZ_GRASP"/>
    <property type="match status" value="2"/>
</dbReference>
<evidence type="ECO:0000256" key="2">
    <source>
        <dbReference type="ARBA" id="ARBA00022737"/>
    </source>
</evidence>
<dbReference type="Proteomes" id="UP000007797">
    <property type="component" value="Unassembled WGS sequence"/>
</dbReference>
<dbReference type="GO" id="GO:0009306">
    <property type="term" value="P:protein secretion"/>
    <property type="evidence" value="ECO:0007669"/>
    <property type="project" value="EnsemblProtists"/>
</dbReference>
<evidence type="ECO:0000256" key="6">
    <source>
        <dbReference type="SAM" id="MobiDB-lite"/>
    </source>
</evidence>
<feature type="compositionally biased region" description="Low complexity" evidence="6">
    <location>
        <begin position="1"/>
        <end position="36"/>
    </location>
</feature>
<dbReference type="InterPro" id="IPR024958">
    <property type="entry name" value="GRASP_PDZ"/>
</dbReference>
<feature type="region of interest" description="Disordered" evidence="6">
    <location>
        <begin position="292"/>
        <end position="358"/>
    </location>
</feature>
<feature type="region of interest" description="Disordered" evidence="6">
    <location>
        <begin position="254"/>
        <end position="275"/>
    </location>
</feature>
<evidence type="ECO:0000256" key="5">
    <source>
        <dbReference type="PIRSR" id="PIRSR607583-1"/>
    </source>
</evidence>
<feature type="binding site" evidence="5">
    <location>
        <position position="135"/>
    </location>
    <ligand>
        <name>Zn(2+)</name>
        <dbReference type="ChEBI" id="CHEBI:29105"/>
    </ligand>
</feature>
<keyword evidence="2" id="KW-0677">Repeat</keyword>
<feature type="compositionally biased region" description="Low complexity" evidence="6">
    <location>
        <begin position="255"/>
        <end position="275"/>
    </location>
</feature>
<name>F4Q2W5_CACFS</name>
<dbReference type="Pfam" id="PF04495">
    <property type="entry name" value="GRASP55_65"/>
    <property type="match status" value="1"/>
</dbReference>
<sequence>MGQGQSQPYDEQQQSSSSSPPLQQSSSSPTTSSSSSNKQNAGDIYNKMGYHVLQVQPNSPACGRLVPFFDFIVAANQVVFDAEDRRFADIFGGNIGQSVNLIVYNIKSDTTREQVIVPSNTWGGSGLAGISIRFCSWEKTMEAVWHILDVYVNSPAHESGLQTKTDYIVGTPDMIFNDQDDFITLINNNMYRPIQLYVYSSLTEQVRLLTITPNKNWGGSGSLGCDIGYGLLHRIPTKQNITSQFVPIETKVTKQQQQQQQHPQQEEIQPLLQQQQQTNQQTLTLESVSPIQKLPVDNNQTTQSQSPITLETTHNNISSSSSTPSSEHHQHQHQQQQQLDSSNKPVATSSDQFTPIQF</sequence>
<dbReference type="KEGG" id="dfa:DFA_07719"/>
<evidence type="ECO:0000313" key="9">
    <source>
        <dbReference type="Proteomes" id="UP000007797"/>
    </source>
</evidence>
<keyword evidence="4" id="KW-0472">Membrane</keyword>
<dbReference type="RefSeq" id="XP_004355215.1">
    <property type="nucleotide sequence ID" value="XM_004355163.1"/>
</dbReference>
<dbReference type="PANTHER" id="PTHR12893:SF0">
    <property type="entry name" value="GRASP65"/>
    <property type="match status" value="1"/>
</dbReference>
<dbReference type="InterPro" id="IPR036034">
    <property type="entry name" value="PDZ_sf"/>
</dbReference>
<gene>
    <name evidence="8" type="primary">grpA</name>
    <name evidence="8" type="ORF">DFA_07719</name>
</gene>
<accession>F4Q2W5</accession>
<dbReference type="GeneID" id="14868661"/>
<evidence type="ECO:0000256" key="3">
    <source>
        <dbReference type="ARBA" id="ARBA00023034"/>
    </source>
</evidence>
<dbReference type="FunFam" id="2.30.42.10:FF:000026">
    <property type="entry name" value="Golgi reassembly stacking protein 2"/>
    <property type="match status" value="1"/>
</dbReference>
<evidence type="ECO:0000259" key="7">
    <source>
        <dbReference type="PROSITE" id="PS51865"/>
    </source>
</evidence>
<dbReference type="STRING" id="1054147.F4Q2W5"/>
<keyword evidence="9" id="KW-1185">Reference proteome</keyword>
<dbReference type="GO" id="GO:0000139">
    <property type="term" value="C:Golgi membrane"/>
    <property type="evidence" value="ECO:0007669"/>
    <property type="project" value="UniProtKB-SubCell"/>
</dbReference>
<feature type="compositionally biased region" description="Polar residues" evidence="6">
    <location>
        <begin position="343"/>
        <end position="358"/>
    </location>
</feature>
<evidence type="ECO:0000256" key="1">
    <source>
        <dbReference type="ARBA" id="ARBA00004394"/>
    </source>
</evidence>
<feature type="region of interest" description="Disordered" evidence="6">
    <location>
        <begin position="1"/>
        <end position="40"/>
    </location>
</feature>
<dbReference type="GO" id="GO:0007030">
    <property type="term" value="P:Golgi organization"/>
    <property type="evidence" value="ECO:0007669"/>
    <property type="project" value="TreeGrafter"/>
</dbReference>
<feature type="compositionally biased region" description="Polar residues" evidence="6">
    <location>
        <begin position="297"/>
        <end position="317"/>
    </location>
</feature>
<comment type="subcellular location">
    <subcellularLocation>
        <location evidence="1">Golgi apparatus membrane</location>
    </subcellularLocation>
</comment>
<feature type="compositionally biased region" description="Low complexity" evidence="6">
    <location>
        <begin position="333"/>
        <end position="342"/>
    </location>
</feature>
<dbReference type="OMA" id="HRIPTKQ"/>
<organism evidence="8 9">
    <name type="scientific">Cavenderia fasciculata</name>
    <name type="common">Slime mold</name>
    <name type="synonym">Dictyostelium fasciculatum</name>
    <dbReference type="NCBI Taxonomy" id="261658"/>
    <lineage>
        <taxon>Eukaryota</taxon>
        <taxon>Amoebozoa</taxon>
        <taxon>Evosea</taxon>
        <taxon>Eumycetozoa</taxon>
        <taxon>Dictyostelia</taxon>
        <taxon>Acytosteliales</taxon>
        <taxon>Cavenderiaceae</taxon>
        <taxon>Cavenderia</taxon>
    </lineage>
</organism>
<keyword evidence="5" id="KW-0862">Zinc</keyword>
<dbReference type="Gene3D" id="2.30.42.10">
    <property type="match status" value="2"/>
</dbReference>
<dbReference type="InterPro" id="IPR007583">
    <property type="entry name" value="GRASP55_65"/>
</dbReference>